<accession>A0A1Y1RST2</accession>
<proteinExistence type="predicted"/>
<protein>
    <submittedName>
        <fullName evidence="1">Uncharacterized protein</fullName>
    </submittedName>
</protein>
<sequence>MRSQPYFGMLIEQIYPNFLNKRLIEKIRRNCLNKNTSQDAAVLTLTCNSTKQSTVYRDCEFFERSEKLSELER</sequence>
<evidence type="ECO:0000313" key="1">
    <source>
        <dbReference type="EMBL" id="ORC24315.1"/>
    </source>
</evidence>
<gene>
    <name evidence="1" type="ORF">A7979_09940</name>
</gene>
<dbReference type="AlphaFoldDB" id="A0A1Y1RST2"/>
<keyword evidence="2" id="KW-1185">Reference proteome</keyword>
<dbReference type="Proteomes" id="UP000192359">
    <property type="component" value="Unassembled WGS sequence"/>
</dbReference>
<organism evidence="1 2">
    <name type="scientific">Rothia nasimurium</name>
    <dbReference type="NCBI Taxonomy" id="85336"/>
    <lineage>
        <taxon>Bacteria</taxon>
        <taxon>Bacillati</taxon>
        <taxon>Actinomycetota</taxon>
        <taxon>Actinomycetes</taxon>
        <taxon>Micrococcales</taxon>
        <taxon>Micrococcaceae</taxon>
        <taxon>Rothia</taxon>
    </lineage>
</organism>
<comment type="caution">
    <text evidence="1">The sequence shown here is derived from an EMBL/GenBank/DDBJ whole genome shotgun (WGS) entry which is preliminary data.</text>
</comment>
<reference evidence="1 2" key="1">
    <citation type="submission" date="2016-05" db="EMBL/GenBank/DDBJ databases">
        <title>Draft genome sequence of a porcine commensal Rothia nasimurium.</title>
        <authorList>
            <person name="Gaiser R.A."/>
            <person name="Van Baarlen P."/>
            <person name="Wells J.M."/>
        </authorList>
    </citation>
    <scope>NUCLEOTIDE SEQUENCE [LARGE SCALE GENOMIC DNA]</scope>
    <source>
        <strain evidence="1 2">PT-32</strain>
    </source>
</reference>
<evidence type="ECO:0000313" key="2">
    <source>
        <dbReference type="Proteomes" id="UP000192359"/>
    </source>
</evidence>
<name>A0A1Y1RST2_9MICC</name>
<dbReference type="EMBL" id="LXWF01000005">
    <property type="protein sequence ID" value="ORC24315.1"/>
    <property type="molecule type" value="Genomic_DNA"/>
</dbReference>